<evidence type="ECO:0000313" key="4">
    <source>
        <dbReference type="EMBL" id="BAK07242.1"/>
    </source>
</evidence>
<dbReference type="PANTHER" id="PTHR34804">
    <property type="entry name" value="CAMP-REGULATED PHOSPHOPROTEIN 19-RELATED PROTEIN"/>
    <property type="match status" value="1"/>
</dbReference>
<feature type="compositionally biased region" description="Basic residues" evidence="3">
    <location>
        <begin position="68"/>
        <end position="79"/>
    </location>
</feature>
<dbReference type="AlphaFoldDB" id="F2EIS0"/>
<name>F2EIS0_HORVV</name>
<evidence type="ECO:0000256" key="2">
    <source>
        <dbReference type="RuleBase" id="RU363120"/>
    </source>
</evidence>
<dbReference type="Pfam" id="PF04667">
    <property type="entry name" value="Endosulfine"/>
    <property type="match status" value="1"/>
</dbReference>
<dbReference type="InterPro" id="IPR006760">
    <property type="entry name" value="Endosulphine"/>
</dbReference>
<evidence type="ECO:0000256" key="1">
    <source>
        <dbReference type="ARBA" id="ARBA00010520"/>
    </source>
</evidence>
<comment type="similarity">
    <text evidence="1 2">Belongs to the endosulfine family.</text>
</comment>
<protein>
    <submittedName>
        <fullName evidence="4">Predicted protein</fullName>
    </submittedName>
</protein>
<proteinExistence type="evidence at transcript level"/>
<dbReference type="Gramene" id="HORVU.MOREX.r2.4HG0318400.1">
    <property type="protein sequence ID" value="HORVU.MOREX.r2.4HG0318400.1"/>
    <property type="gene ID" value="HORVU.MOREX.r2.4HG0318400"/>
</dbReference>
<feature type="region of interest" description="Disordered" evidence="3">
    <location>
        <begin position="1"/>
        <end position="31"/>
    </location>
</feature>
<reference evidence="4" key="1">
    <citation type="journal article" date="2011" name="Plant Physiol.">
        <title>Comprehensive sequence analysis of 24,783 barley full-length cDNAs derived from 12 clone libraries.</title>
        <authorList>
            <person name="Matsumoto T."/>
            <person name="Tanaka T."/>
            <person name="Sakai H."/>
            <person name="Amano N."/>
            <person name="Kanamori H."/>
            <person name="Kurita K."/>
            <person name="Kikuta A."/>
            <person name="Kamiya K."/>
            <person name="Yamamoto M."/>
            <person name="Ikawa H."/>
            <person name="Fujii N."/>
            <person name="Hori K."/>
            <person name="Itoh T."/>
            <person name="Sato K."/>
        </authorList>
    </citation>
    <scope>NUCLEOTIDE SEQUENCE</scope>
</reference>
<accession>F2EIS0</accession>
<organism evidence="4">
    <name type="scientific">Hordeum vulgare subsp. vulgare</name>
    <name type="common">Domesticated barley</name>
    <dbReference type="NCBI Taxonomy" id="112509"/>
    <lineage>
        <taxon>Eukaryota</taxon>
        <taxon>Viridiplantae</taxon>
        <taxon>Streptophyta</taxon>
        <taxon>Embryophyta</taxon>
        <taxon>Tracheophyta</taxon>
        <taxon>Spermatophyta</taxon>
        <taxon>Magnoliopsida</taxon>
        <taxon>Liliopsida</taxon>
        <taxon>Poales</taxon>
        <taxon>Poaceae</taxon>
        <taxon>BOP clade</taxon>
        <taxon>Pooideae</taxon>
        <taxon>Triticodae</taxon>
        <taxon>Triticeae</taxon>
        <taxon>Hordeinae</taxon>
        <taxon>Hordeum</taxon>
    </lineage>
</organism>
<sequence>MAGCGEAKTSSVSMDEEASMERKFGGIAPKKPLISKDHERAYFDSADWVLGKQSANSSSSAAVESLKPKLKRTPHHQLPPRKPTCASG</sequence>
<dbReference type="EMBL" id="AK376047">
    <property type="protein sequence ID" value="BAK07242.1"/>
    <property type="molecule type" value="mRNA"/>
</dbReference>
<evidence type="ECO:0000256" key="3">
    <source>
        <dbReference type="SAM" id="MobiDB-lite"/>
    </source>
</evidence>
<feature type="region of interest" description="Disordered" evidence="3">
    <location>
        <begin position="54"/>
        <end position="88"/>
    </location>
</feature>
<dbReference type="PANTHER" id="PTHR34804:SF5">
    <property type="entry name" value="CAMP-REGULATED PHOSPHOPROTEIN 19-RELATED PROTEIN"/>
    <property type="match status" value="1"/>
</dbReference>